<sequence length="276" mass="31519">MSRQNWPTDKIYFRLLNNTSDKTYWDNIRELRSRANREIFVRCHQLAISGNDKEKKIAIDILAQLGLPPRPFYQETIKLCFDLLPTVTQPKLLSAILYAIGHNNQQLNTPQLATIALFKDNPYRQVRQAVVSAILHVQHKVAIRLLITLSTDKVAAIRSWATFGLSSQITSHTREITAALWNRIHDKDQDTRFEAIAGLATQKDIRLKAILHQELAADNFGSLLFEAIVTYEDITFLPLLKKINKTADSNREVSASWLTALQTCITTLEERKKLLS</sequence>
<dbReference type="RefSeq" id="WP_264733167.1">
    <property type="nucleotide sequence ID" value="NZ_JAPDNR010000001.1"/>
</dbReference>
<dbReference type="InterPro" id="IPR016024">
    <property type="entry name" value="ARM-type_fold"/>
</dbReference>
<proteinExistence type="predicted"/>
<dbReference type="EMBL" id="JAPDNS010000002">
    <property type="protein sequence ID" value="MCW3486351.1"/>
    <property type="molecule type" value="Genomic_DNA"/>
</dbReference>
<protein>
    <recommendedName>
        <fullName evidence="3">HEAT repeat domain-containing protein</fullName>
    </recommendedName>
</protein>
<dbReference type="SUPFAM" id="SSF48371">
    <property type="entry name" value="ARM repeat"/>
    <property type="match status" value="1"/>
</dbReference>
<name>A0ABT3IR41_9BACT</name>
<dbReference type="Gene3D" id="1.25.10.10">
    <property type="entry name" value="Leucine-rich Repeat Variant"/>
    <property type="match status" value="1"/>
</dbReference>
<comment type="caution">
    <text evidence="1">The sequence shown here is derived from an EMBL/GenBank/DDBJ whole genome shotgun (WGS) entry which is preliminary data.</text>
</comment>
<keyword evidence="2" id="KW-1185">Reference proteome</keyword>
<organism evidence="1 2">
    <name type="scientific">Chitinophaga nivalis</name>
    <dbReference type="NCBI Taxonomy" id="2991709"/>
    <lineage>
        <taxon>Bacteria</taxon>
        <taxon>Pseudomonadati</taxon>
        <taxon>Bacteroidota</taxon>
        <taxon>Chitinophagia</taxon>
        <taxon>Chitinophagales</taxon>
        <taxon>Chitinophagaceae</taxon>
        <taxon>Chitinophaga</taxon>
    </lineage>
</organism>
<evidence type="ECO:0000313" key="1">
    <source>
        <dbReference type="EMBL" id="MCW3486351.1"/>
    </source>
</evidence>
<reference evidence="1 2" key="1">
    <citation type="submission" date="2022-10" db="EMBL/GenBank/DDBJ databases">
        <title>Chitinophaga nivalis PC15 sp. nov., isolated from Pyeongchang county, South Korea.</title>
        <authorList>
            <person name="Trinh H.N."/>
        </authorList>
    </citation>
    <scope>NUCLEOTIDE SEQUENCE [LARGE SCALE GENOMIC DNA]</scope>
    <source>
        <strain evidence="1 2">PC14</strain>
    </source>
</reference>
<evidence type="ECO:0008006" key="3">
    <source>
        <dbReference type="Google" id="ProtNLM"/>
    </source>
</evidence>
<gene>
    <name evidence="1" type="ORF">OL497_20790</name>
</gene>
<dbReference type="InterPro" id="IPR011989">
    <property type="entry name" value="ARM-like"/>
</dbReference>
<dbReference type="Proteomes" id="UP001207742">
    <property type="component" value="Unassembled WGS sequence"/>
</dbReference>
<evidence type="ECO:0000313" key="2">
    <source>
        <dbReference type="Proteomes" id="UP001207742"/>
    </source>
</evidence>
<accession>A0ABT3IR41</accession>